<feature type="compositionally biased region" description="Polar residues" evidence="1">
    <location>
        <begin position="1"/>
        <end position="18"/>
    </location>
</feature>
<dbReference type="AlphaFoldDB" id="A0AAV3XVZ1"/>
<proteinExistence type="predicted"/>
<evidence type="ECO:0000313" key="3">
    <source>
        <dbReference type="Proteomes" id="UP000735302"/>
    </source>
</evidence>
<protein>
    <submittedName>
        <fullName evidence="2">Uncharacterized protein</fullName>
    </submittedName>
</protein>
<name>A0AAV3XVZ1_9GAST</name>
<sequence>MCETPRTQTPMGVKSRTSSDSKHRRRQIPMALRIEHPWAVSTHTGCYGAESRPPFDSKHRRESNILYHALIVIWGRESSIIYHALIVIWGRESNILYLALIVIWGRESNILG</sequence>
<keyword evidence="3" id="KW-1185">Reference proteome</keyword>
<comment type="caution">
    <text evidence="2">The sequence shown here is derived from an EMBL/GenBank/DDBJ whole genome shotgun (WGS) entry which is preliminary data.</text>
</comment>
<feature type="region of interest" description="Disordered" evidence="1">
    <location>
        <begin position="1"/>
        <end position="25"/>
    </location>
</feature>
<evidence type="ECO:0000313" key="2">
    <source>
        <dbReference type="EMBL" id="GFN75043.1"/>
    </source>
</evidence>
<organism evidence="2 3">
    <name type="scientific">Plakobranchus ocellatus</name>
    <dbReference type="NCBI Taxonomy" id="259542"/>
    <lineage>
        <taxon>Eukaryota</taxon>
        <taxon>Metazoa</taxon>
        <taxon>Spiralia</taxon>
        <taxon>Lophotrochozoa</taxon>
        <taxon>Mollusca</taxon>
        <taxon>Gastropoda</taxon>
        <taxon>Heterobranchia</taxon>
        <taxon>Euthyneura</taxon>
        <taxon>Panpulmonata</taxon>
        <taxon>Sacoglossa</taxon>
        <taxon>Placobranchoidea</taxon>
        <taxon>Plakobranchidae</taxon>
        <taxon>Plakobranchus</taxon>
    </lineage>
</organism>
<reference evidence="2 3" key="1">
    <citation type="journal article" date="2021" name="Elife">
        <title>Chloroplast acquisition without the gene transfer in kleptoplastic sea slugs, Plakobranchus ocellatus.</title>
        <authorList>
            <person name="Maeda T."/>
            <person name="Takahashi S."/>
            <person name="Yoshida T."/>
            <person name="Shimamura S."/>
            <person name="Takaki Y."/>
            <person name="Nagai Y."/>
            <person name="Toyoda A."/>
            <person name="Suzuki Y."/>
            <person name="Arimoto A."/>
            <person name="Ishii H."/>
            <person name="Satoh N."/>
            <person name="Nishiyama T."/>
            <person name="Hasebe M."/>
            <person name="Maruyama T."/>
            <person name="Minagawa J."/>
            <person name="Obokata J."/>
            <person name="Shigenobu S."/>
        </authorList>
    </citation>
    <scope>NUCLEOTIDE SEQUENCE [LARGE SCALE GENOMIC DNA]</scope>
</reference>
<dbReference type="Proteomes" id="UP000735302">
    <property type="component" value="Unassembled WGS sequence"/>
</dbReference>
<accession>A0AAV3XVZ1</accession>
<evidence type="ECO:0000256" key="1">
    <source>
        <dbReference type="SAM" id="MobiDB-lite"/>
    </source>
</evidence>
<gene>
    <name evidence="2" type="ORF">PoB_000154900</name>
</gene>
<dbReference type="EMBL" id="BLXT01000208">
    <property type="protein sequence ID" value="GFN75043.1"/>
    <property type="molecule type" value="Genomic_DNA"/>
</dbReference>